<proteinExistence type="predicted"/>
<dbReference type="GO" id="GO:0016491">
    <property type="term" value="F:oxidoreductase activity"/>
    <property type="evidence" value="ECO:0007669"/>
    <property type="project" value="InterPro"/>
</dbReference>
<evidence type="ECO:0000313" key="3">
    <source>
        <dbReference type="Proteomes" id="UP000062788"/>
    </source>
</evidence>
<dbReference type="Gene3D" id="3.40.50.720">
    <property type="entry name" value="NAD(P)-binding Rossmann-like Domain"/>
    <property type="match status" value="1"/>
</dbReference>
<comment type="caution">
    <text evidence="2">The sequence shown here is derived from an EMBL/GenBank/DDBJ whole genome shotgun (WGS) entry which is preliminary data.</text>
</comment>
<dbReference type="InterPro" id="IPR013154">
    <property type="entry name" value="ADH-like_N"/>
</dbReference>
<dbReference type="AlphaFoldDB" id="A0A103DXG9"/>
<name>A0A103DXG9_9BURK</name>
<dbReference type="InterPro" id="IPR011032">
    <property type="entry name" value="GroES-like_sf"/>
</dbReference>
<dbReference type="PANTHER" id="PTHR43677">
    <property type="entry name" value="SHORT-CHAIN DEHYDROGENASE/REDUCTASE"/>
    <property type="match status" value="1"/>
</dbReference>
<dbReference type="PANTHER" id="PTHR43677:SF4">
    <property type="entry name" value="QUINONE OXIDOREDUCTASE-LIKE PROTEIN 2"/>
    <property type="match status" value="1"/>
</dbReference>
<dbReference type="SUPFAM" id="SSF50129">
    <property type="entry name" value="GroES-like"/>
    <property type="match status" value="1"/>
</dbReference>
<accession>A0A103DXG9</accession>
<reference evidence="2 3" key="1">
    <citation type="submission" date="2015-11" db="EMBL/GenBank/DDBJ databases">
        <title>Expanding the genomic diversity of Burkholderia species for the development of highly accurate diagnostics.</title>
        <authorList>
            <person name="Sahl J."/>
            <person name="Keim P."/>
            <person name="Wagner D."/>
        </authorList>
    </citation>
    <scope>NUCLEOTIDE SEQUENCE [LARGE SCALE GENOMIC DNA]</scope>
    <source>
        <strain evidence="2 3">TSV85</strain>
    </source>
</reference>
<keyword evidence="3" id="KW-1185">Reference proteome</keyword>
<dbReference type="InterPro" id="IPR020843">
    <property type="entry name" value="ER"/>
</dbReference>
<dbReference type="Pfam" id="PF08240">
    <property type="entry name" value="ADH_N"/>
    <property type="match status" value="1"/>
</dbReference>
<dbReference type="RefSeq" id="WP_059519745.1">
    <property type="nucleotide sequence ID" value="NZ_LOWA01000054.1"/>
</dbReference>
<dbReference type="SMART" id="SM00829">
    <property type="entry name" value="PKS_ER"/>
    <property type="match status" value="1"/>
</dbReference>
<dbReference type="OrthoDB" id="4190732at2"/>
<dbReference type="Pfam" id="PF00107">
    <property type="entry name" value="ADH_zinc_N"/>
    <property type="match status" value="1"/>
</dbReference>
<dbReference type="EMBL" id="LOWA01000054">
    <property type="protein sequence ID" value="KVE24525.1"/>
    <property type="molecule type" value="Genomic_DNA"/>
</dbReference>
<dbReference type="InterPro" id="IPR013149">
    <property type="entry name" value="ADH-like_C"/>
</dbReference>
<gene>
    <name evidence="2" type="ORF">WS67_20730</name>
</gene>
<evidence type="ECO:0000259" key="1">
    <source>
        <dbReference type="SMART" id="SM00829"/>
    </source>
</evidence>
<dbReference type="CDD" id="cd08241">
    <property type="entry name" value="QOR1"/>
    <property type="match status" value="1"/>
</dbReference>
<dbReference type="InterPro" id="IPR036291">
    <property type="entry name" value="NAD(P)-bd_dom_sf"/>
</dbReference>
<evidence type="ECO:0000313" key="2">
    <source>
        <dbReference type="EMBL" id="KVE24525.1"/>
    </source>
</evidence>
<dbReference type="Gene3D" id="3.90.180.10">
    <property type="entry name" value="Medium-chain alcohol dehydrogenases, catalytic domain"/>
    <property type="match status" value="1"/>
</dbReference>
<dbReference type="Proteomes" id="UP000062788">
    <property type="component" value="Unassembled WGS sequence"/>
</dbReference>
<dbReference type="InterPro" id="IPR051397">
    <property type="entry name" value="Zn-ADH-like_protein"/>
</dbReference>
<dbReference type="SUPFAM" id="SSF51735">
    <property type="entry name" value="NAD(P)-binding Rossmann-fold domains"/>
    <property type="match status" value="1"/>
</dbReference>
<sequence length="327" mass="34344">MRAIVCEAYDGTGALALRDVTPAPLAAGEARVDVHACGINFADTLIVEGRYQTKPALPFVPGFEIAGTVVETAPGVTSVSVGDRVMGILAWGGFADEVVLPAANLFRIPASMDFTTAAGFAIAYGTSYGALTWRARLQEGETLLVHGAGSGTGLSAVEVGRALGAMVIAVASTEDKRAAACRNGAHHVIDAGRDDFREQVKALTAGKGVNVVYDPVGGAAFDANLRVVAPEARIVVIGFASGEIPRVPANLLLVKNCDVMGFYWGHYRASRPDWVRNAFTTLLGWFEAGKLAPHVSRVMALSEAANAIELLRQRKVVGKVVLSTGRN</sequence>
<organism evidence="2 3">
    <name type="scientific">Burkholderia singularis</name>
    <dbReference type="NCBI Taxonomy" id="1503053"/>
    <lineage>
        <taxon>Bacteria</taxon>
        <taxon>Pseudomonadati</taxon>
        <taxon>Pseudomonadota</taxon>
        <taxon>Betaproteobacteria</taxon>
        <taxon>Burkholderiales</taxon>
        <taxon>Burkholderiaceae</taxon>
        <taxon>Burkholderia</taxon>
        <taxon>pseudomallei group</taxon>
    </lineage>
</organism>
<protein>
    <submittedName>
        <fullName evidence="2">Zinc-binding dehydrogenase</fullName>
    </submittedName>
</protein>
<feature type="domain" description="Enoyl reductase (ER)" evidence="1">
    <location>
        <begin position="11"/>
        <end position="322"/>
    </location>
</feature>